<reference evidence="1 2" key="1">
    <citation type="journal article" date="2014" name="Environ. Microbiol.">
        <title>Contrasting genomic patterns and infection strategies of two co-existing Bacteroidetes podovirus genera.</title>
        <authorList>
            <person name="Holmfeldt K."/>
            <person name="Howard-Varona C."/>
            <person name="Solonenko N."/>
            <person name="Sullivan M.B."/>
        </authorList>
    </citation>
    <scope>NUCLEOTIDE SEQUENCE [LARGE SCALE GENOMIC DNA]</scope>
    <source>
        <strain evidence="1 2">18</strain>
    </source>
</reference>
<accession>A0AAU8RVW1</accession>
<dbReference type="KEGG" id="cbat:M666_15095"/>
<proteinExistence type="predicted"/>
<gene>
    <name evidence="1" type="ORF">M666_15095</name>
</gene>
<dbReference type="EMBL" id="CP009976">
    <property type="protein sequence ID" value="AIZ42782.1"/>
    <property type="molecule type" value="Genomic_DNA"/>
</dbReference>
<evidence type="ECO:0000313" key="2">
    <source>
        <dbReference type="Proteomes" id="UP000030786"/>
    </source>
</evidence>
<dbReference type="Proteomes" id="UP000030786">
    <property type="component" value="Chromosome"/>
</dbReference>
<dbReference type="AlphaFoldDB" id="A0AAU8RVW1"/>
<organism evidence="1 2">
    <name type="scientific">Cellulophaga baltica 18</name>
    <dbReference type="NCBI Taxonomy" id="1348584"/>
    <lineage>
        <taxon>Bacteria</taxon>
        <taxon>Pseudomonadati</taxon>
        <taxon>Bacteroidota</taxon>
        <taxon>Flavobacteriia</taxon>
        <taxon>Flavobacteriales</taxon>
        <taxon>Flavobacteriaceae</taxon>
        <taxon>Cellulophaga</taxon>
    </lineage>
</organism>
<dbReference type="PROSITE" id="PS51257">
    <property type="entry name" value="PROKAR_LIPOPROTEIN"/>
    <property type="match status" value="1"/>
</dbReference>
<evidence type="ECO:0008006" key="3">
    <source>
        <dbReference type="Google" id="ProtNLM"/>
    </source>
</evidence>
<protein>
    <recommendedName>
        <fullName evidence="3">Lipoprotein</fullName>
    </recommendedName>
</protein>
<name>A0AAU8RVW1_9FLAO</name>
<evidence type="ECO:0000313" key="1">
    <source>
        <dbReference type="EMBL" id="AIZ42782.1"/>
    </source>
</evidence>
<sequence length="259" mass="29799">MEIDNKKIKLLITIALIISLTACNFFNSNLKEKDVSTDASKKSNAEEKNIVNDSDDLTITPKYDDPRYKELMTQFEKQEHRFEIDACEFKYNGKSFFIGDSYEKILSIFGEHKDELFLSEKYSYYRFEYDDIKLTFLLSEPGKKLTTLNLVLDRRFTGDVAPPFEIILLRKIPYKLGNSLNEFMELSDLNHDKLKHTQHSFSFIELEKCSINENETIFTVLDSNPVYKNIGGGHMTIRGAFDPESTGPIKGLKVGISAQ</sequence>